<organism evidence="14 15">
    <name type="scientific">Claviceps aff. purpurea</name>
    <dbReference type="NCBI Taxonomy" id="1967640"/>
    <lineage>
        <taxon>Eukaryota</taxon>
        <taxon>Fungi</taxon>
        <taxon>Dikarya</taxon>
        <taxon>Ascomycota</taxon>
        <taxon>Pezizomycotina</taxon>
        <taxon>Sordariomycetes</taxon>
        <taxon>Hypocreomycetidae</taxon>
        <taxon>Hypocreales</taxon>
        <taxon>Clavicipitaceae</taxon>
        <taxon>Claviceps</taxon>
    </lineage>
</organism>
<dbReference type="GO" id="GO:0070006">
    <property type="term" value="F:metalloaminopeptidase activity"/>
    <property type="evidence" value="ECO:0007669"/>
    <property type="project" value="InterPro"/>
</dbReference>
<dbReference type="CDD" id="cd01087">
    <property type="entry name" value="Prolidase"/>
    <property type="match status" value="1"/>
</dbReference>
<dbReference type="SMART" id="SM01011">
    <property type="entry name" value="AMP_N"/>
    <property type="match status" value="1"/>
</dbReference>
<gene>
    <name evidence="14" type="ORF">E4U09_004856</name>
</gene>
<dbReference type="PANTHER" id="PTHR43226">
    <property type="entry name" value="XAA-PRO AMINOPEPTIDASE 3"/>
    <property type="match status" value="1"/>
</dbReference>
<comment type="cofactor">
    <cofactor evidence="2">
        <name>Mn(2+)</name>
        <dbReference type="ChEBI" id="CHEBI:29035"/>
    </cofactor>
</comment>
<name>A0A9P7QP11_9HYPO</name>
<dbReference type="Gene3D" id="3.40.350.10">
    <property type="entry name" value="Creatinase/prolidase N-terminal domain"/>
    <property type="match status" value="1"/>
</dbReference>
<dbReference type="GO" id="GO:0006508">
    <property type="term" value="P:proteolysis"/>
    <property type="evidence" value="ECO:0007669"/>
    <property type="project" value="TreeGrafter"/>
</dbReference>
<dbReference type="PANTHER" id="PTHR43226:SF4">
    <property type="entry name" value="XAA-PRO AMINOPEPTIDASE 3"/>
    <property type="match status" value="1"/>
</dbReference>
<dbReference type="GO" id="GO:0005739">
    <property type="term" value="C:mitochondrion"/>
    <property type="evidence" value="ECO:0007669"/>
    <property type="project" value="TreeGrafter"/>
</dbReference>
<dbReference type="Pfam" id="PF00557">
    <property type="entry name" value="Peptidase_M24"/>
    <property type="match status" value="1"/>
</dbReference>
<evidence type="ECO:0000256" key="7">
    <source>
        <dbReference type="ARBA" id="ARBA00022723"/>
    </source>
</evidence>
<accession>A0A9P7QP11</accession>
<dbReference type="InterPro" id="IPR000994">
    <property type="entry name" value="Pept_M24"/>
</dbReference>
<keyword evidence="12" id="KW-0732">Signal</keyword>
<keyword evidence="8" id="KW-0378">Hydrolase</keyword>
<evidence type="ECO:0000256" key="6">
    <source>
        <dbReference type="ARBA" id="ARBA00022438"/>
    </source>
</evidence>
<evidence type="ECO:0000256" key="10">
    <source>
        <dbReference type="ARBA" id="ARBA00023211"/>
    </source>
</evidence>
<reference evidence="14 15" key="1">
    <citation type="journal article" date="2020" name="bioRxiv">
        <title>Whole genome comparisons of ergot fungi reveals the divergence and evolution of species within the genus Claviceps are the result of varying mechanisms driving genome evolution and host range expansion.</title>
        <authorList>
            <person name="Wyka S.A."/>
            <person name="Mondo S.J."/>
            <person name="Liu M."/>
            <person name="Dettman J."/>
            <person name="Nalam V."/>
            <person name="Broders K.D."/>
        </authorList>
    </citation>
    <scope>NUCLEOTIDE SEQUENCE [LARGE SCALE GENOMIC DNA]</scope>
    <source>
        <strain evidence="14 15">Clav52</strain>
    </source>
</reference>
<evidence type="ECO:0000313" key="15">
    <source>
        <dbReference type="Proteomes" id="UP000707071"/>
    </source>
</evidence>
<evidence type="ECO:0000256" key="5">
    <source>
        <dbReference type="ARBA" id="ARBA00012574"/>
    </source>
</evidence>
<evidence type="ECO:0000256" key="2">
    <source>
        <dbReference type="ARBA" id="ARBA00001936"/>
    </source>
</evidence>
<dbReference type="InterPro" id="IPR029149">
    <property type="entry name" value="Creatin/AminoP/Spt16_N"/>
</dbReference>
<keyword evidence="10" id="KW-0464">Manganese</keyword>
<dbReference type="EC" id="3.4.11.9" evidence="5"/>
<evidence type="ECO:0000256" key="9">
    <source>
        <dbReference type="ARBA" id="ARBA00023049"/>
    </source>
</evidence>
<dbReference type="SUPFAM" id="SSF53092">
    <property type="entry name" value="Creatinase/prolidase N-terminal domain"/>
    <property type="match status" value="1"/>
</dbReference>
<protein>
    <recommendedName>
        <fullName evidence="5">Xaa-Pro aminopeptidase</fullName>
        <ecNumber evidence="5">3.4.11.9</ecNumber>
    </recommendedName>
    <alternativeName>
        <fullName evidence="11">Aminoacylproline aminopeptidase</fullName>
    </alternativeName>
</protein>
<evidence type="ECO:0000256" key="8">
    <source>
        <dbReference type="ARBA" id="ARBA00022801"/>
    </source>
</evidence>
<dbReference type="Pfam" id="PF05195">
    <property type="entry name" value="AMP_N"/>
    <property type="match status" value="1"/>
</dbReference>
<dbReference type="InterPro" id="IPR052433">
    <property type="entry name" value="X-Pro_dipept-like"/>
</dbReference>
<keyword evidence="6" id="KW-0031">Aminopeptidase</keyword>
<keyword evidence="7" id="KW-0479">Metal-binding</keyword>
<evidence type="ECO:0000256" key="3">
    <source>
        <dbReference type="ARBA" id="ARBA00002443"/>
    </source>
</evidence>
<keyword evidence="6" id="KW-0645">Protease</keyword>
<dbReference type="InterPro" id="IPR036005">
    <property type="entry name" value="Creatinase/aminopeptidase-like"/>
</dbReference>
<evidence type="ECO:0000256" key="12">
    <source>
        <dbReference type="SAM" id="SignalP"/>
    </source>
</evidence>
<evidence type="ECO:0000313" key="14">
    <source>
        <dbReference type="EMBL" id="KAG6303793.1"/>
    </source>
</evidence>
<dbReference type="GO" id="GO:0030145">
    <property type="term" value="F:manganese ion binding"/>
    <property type="evidence" value="ECO:0007669"/>
    <property type="project" value="InterPro"/>
</dbReference>
<evidence type="ECO:0000256" key="11">
    <source>
        <dbReference type="ARBA" id="ARBA00030849"/>
    </source>
</evidence>
<dbReference type="AlphaFoldDB" id="A0A9P7QP11"/>
<feature type="signal peptide" evidence="12">
    <location>
        <begin position="1"/>
        <end position="17"/>
    </location>
</feature>
<dbReference type="EMBL" id="SRRH01000004">
    <property type="protein sequence ID" value="KAG6303793.1"/>
    <property type="molecule type" value="Genomic_DNA"/>
</dbReference>
<dbReference type="InterPro" id="IPR007865">
    <property type="entry name" value="Aminopep_P_N"/>
</dbReference>
<comment type="caution">
    <text evidence="14">The sequence shown here is derived from an EMBL/GenBank/DDBJ whole genome shotgun (WGS) entry which is preliminary data.</text>
</comment>
<sequence length="603" mass="66417">MIVPAVILLGVLKLILDTGPTFENVVFNSATLSRDARLNHSLLATTSSLHLLINLKLPSRYSRIAHIALSLDSCVVTNSRASSPCLSVLLLPRIVKMKLPRPSFRSSSSLCSARHSNVLSPPKNRLTQSASSSRVTCFGPMQKNVASRFYSTPVIVPAGELRYGQPVHETHPHILKAGELTPGITAQEYGDRRAALAHSLSEGGVAVLHAAPIQYKSGAVFHPYRQESNFLWLTGWNEDNAVAVIEKTGPALHDYTFHMFVKGKNPKDEQWNGYRNGVIAARDVFNADEAYSIDDVDSILSELLQSAKRVYTDFQPPAADAGNKWLWRFLSGQESAPPAKTALSPVMVKLRAIKSAAEVANMRKAGQISGRAITDAMRRGWTKEKDLHAFLDYQFIINGCDGPAYIPVVAGGDRANCIHYTVNNNTLQQDELIVVDAGGEYGTYITDITRTWPVSGKFTPAQRDLYEAVLKVQRTGVSLCRETAKLSLDDIHGVTKRGLVDQLRGLGFDISMDTLGELFPHHVGHYIGLDVHDCSAYGRNKTLQRGHCVTIEPGVYVPHDERWPKHFRGMGIRIEDSVCVDADTPFTLTTEAVKEVDDIEALR</sequence>
<dbReference type="SUPFAM" id="SSF55920">
    <property type="entry name" value="Creatinase/aminopeptidase"/>
    <property type="match status" value="1"/>
</dbReference>
<comment type="function">
    <text evidence="3">Catalyzes the removal of a penultimate prolyl residue from the N-termini of peptides.</text>
</comment>
<keyword evidence="9" id="KW-0482">Metalloprotease</keyword>
<comment type="catalytic activity">
    <reaction evidence="1">
        <text>Release of any N-terminal amino acid, including proline, that is linked to proline, even from a dipeptide or tripeptide.</text>
        <dbReference type="EC" id="3.4.11.9"/>
    </reaction>
</comment>
<keyword evidence="15" id="KW-1185">Reference proteome</keyword>
<feature type="domain" description="Aminopeptidase P N-terminal" evidence="13">
    <location>
        <begin position="184"/>
        <end position="320"/>
    </location>
</feature>
<dbReference type="Proteomes" id="UP000707071">
    <property type="component" value="Unassembled WGS sequence"/>
</dbReference>
<proteinExistence type="inferred from homology"/>
<comment type="similarity">
    <text evidence="4">Belongs to the peptidase M24B family.</text>
</comment>
<feature type="chain" id="PRO_5040180986" description="Xaa-Pro aminopeptidase" evidence="12">
    <location>
        <begin position="18"/>
        <end position="603"/>
    </location>
</feature>
<evidence type="ECO:0000256" key="4">
    <source>
        <dbReference type="ARBA" id="ARBA00008766"/>
    </source>
</evidence>
<evidence type="ECO:0000256" key="1">
    <source>
        <dbReference type="ARBA" id="ARBA00001424"/>
    </source>
</evidence>
<evidence type="ECO:0000259" key="13">
    <source>
        <dbReference type="SMART" id="SM01011"/>
    </source>
</evidence>
<dbReference type="Gene3D" id="3.90.230.10">
    <property type="entry name" value="Creatinase/methionine aminopeptidase superfamily"/>
    <property type="match status" value="1"/>
</dbReference>